<dbReference type="Proteomes" id="UP001597340">
    <property type="component" value="Unassembled WGS sequence"/>
</dbReference>
<keyword evidence="1" id="KW-0472">Membrane</keyword>
<gene>
    <name evidence="2" type="ORF">ACFQ5D_02925</name>
</gene>
<accession>A0ABW4D6S4</accession>
<name>A0ABW4D6S4_9BACL</name>
<proteinExistence type="predicted"/>
<keyword evidence="1" id="KW-1133">Transmembrane helix</keyword>
<feature type="transmembrane region" description="Helical" evidence="1">
    <location>
        <begin position="6"/>
        <end position="28"/>
    </location>
</feature>
<comment type="caution">
    <text evidence="2">The sequence shown here is derived from an EMBL/GenBank/DDBJ whole genome shotgun (WGS) entry which is preliminary data.</text>
</comment>
<keyword evidence="3" id="KW-1185">Reference proteome</keyword>
<organism evidence="2 3">
    <name type="scientific">Paenibacillus farraposensis</name>
    <dbReference type="NCBI Taxonomy" id="2807095"/>
    <lineage>
        <taxon>Bacteria</taxon>
        <taxon>Bacillati</taxon>
        <taxon>Bacillota</taxon>
        <taxon>Bacilli</taxon>
        <taxon>Bacillales</taxon>
        <taxon>Paenibacillaceae</taxon>
        <taxon>Paenibacillus</taxon>
    </lineage>
</organism>
<reference evidence="3" key="1">
    <citation type="journal article" date="2019" name="Int. J. Syst. Evol. Microbiol.">
        <title>The Global Catalogue of Microorganisms (GCM) 10K type strain sequencing project: providing services to taxonomists for standard genome sequencing and annotation.</title>
        <authorList>
            <consortium name="The Broad Institute Genomics Platform"/>
            <consortium name="The Broad Institute Genome Sequencing Center for Infectious Disease"/>
            <person name="Wu L."/>
            <person name="Ma J."/>
        </authorList>
    </citation>
    <scope>NUCLEOTIDE SEQUENCE [LARGE SCALE GENOMIC DNA]</scope>
    <source>
        <strain evidence="3">CCM 9147</strain>
    </source>
</reference>
<dbReference type="RefSeq" id="WP_229526391.1">
    <property type="nucleotide sequence ID" value="NZ_JAFFQR010000112.1"/>
</dbReference>
<evidence type="ECO:0000313" key="2">
    <source>
        <dbReference type="EMBL" id="MFD1460415.1"/>
    </source>
</evidence>
<protein>
    <submittedName>
        <fullName evidence="2">Uncharacterized protein</fullName>
    </submittedName>
</protein>
<evidence type="ECO:0000313" key="3">
    <source>
        <dbReference type="Proteomes" id="UP001597340"/>
    </source>
</evidence>
<evidence type="ECO:0000256" key="1">
    <source>
        <dbReference type="SAM" id="Phobius"/>
    </source>
</evidence>
<dbReference type="EMBL" id="JBHTNZ010000002">
    <property type="protein sequence ID" value="MFD1460415.1"/>
    <property type="molecule type" value="Genomic_DNA"/>
</dbReference>
<keyword evidence="1" id="KW-0812">Transmembrane</keyword>
<sequence length="51" mass="5659">MDLFLVLLNMLIILISIAGGVLLIGLVYRGYKLLGLLIAEKKNKDSTEKKI</sequence>